<dbReference type="EMBL" id="CCKQ01011422">
    <property type="protein sequence ID" value="CDW82985.1"/>
    <property type="molecule type" value="Genomic_DNA"/>
</dbReference>
<dbReference type="InterPro" id="IPR006224">
    <property type="entry name" value="PsdUridine_synth_RluA-like_CS"/>
</dbReference>
<proteinExistence type="predicted"/>
<dbReference type="PROSITE" id="PS01129">
    <property type="entry name" value="PSI_RLU"/>
    <property type="match status" value="1"/>
</dbReference>
<evidence type="ECO:0000259" key="2">
    <source>
        <dbReference type="Pfam" id="PF00849"/>
    </source>
</evidence>
<dbReference type="CDD" id="cd02869">
    <property type="entry name" value="PseudoU_synth_RluA_like"/>
    <property type="match status" value="1"/>
</dbReference>
<dbReference type="OrthoDB" id="424794at2759"/>
<accession>A0A078AKT3</accession>
<dbReference type="InterPro" id="IPR050188">
    <property type="entry name" value="RluA_PseudoU_synthase"/>
</dbReference>
<evidence type="ECO:0000313" key="3">
    <source>
        <dbReference type="EMBL" id="CDW82985.1"/>
    </source>
</evidence>
<dbReference type="GO" id="GO:0003723">
    <property type="term" value="F:RNA binding"/>
    <property type="evidence" value="ECO:0007669"/>
    <property type="project" value="InterPro"/>
</dbReference>
<dbReference type="PANTHER" id="PTHR21600">
    <property type="entry name" value="MITOCHONDRIAL RNA PSEUDOURIDINE SYNTHASE"/>
    <property type="match status" value="1"/>
</dbReference>
<dbReference type="Pfam" id="PF00849">
    <property type="entry name" value="PseudoU_synth_2"/>
    <property type="match status" value="1"/>
</dbReference>
<feature type="domain" description="Pseudouridine synthase RsuA/RluA-like" evidence="2">
    <location>
        <begin position="112"/>
        <end position="309"/>
    </location>
</feature>
<dbReference type="InterPro" id="IPR006145">
    <property type="entry name" value="PsdUridine_synth_RsuA/RluA"/>
</dbReference>
<organism evidence="3 4">
    <name type="scientific">Stylonychia lemnae</name>
    <name type="common">Ciliate</name>
    <dbReference type="NCBI Taxonomy" id="5949"/>
    <lineage>
        <taxon>Eukaryota</taxon>
        <taxon>Sar</taxon>
        <taxon>Alveolata</taxon>
        <taxon>Ciliophora</taxon>
        <taxon>Intramacronucleata</taxon>
        <taxon>Spirotrichea</taxon>
        <taxon>Stichotrichia</taxon>
        <taxon>Sporadotrichida</taxon>
        <taxon>Oxytrichidae</taxon>
        <taxon>Stylonychinae</taxon>
        <taxon>Stylonychia</taxon>
    </lineage>
</organism>
<dbReference type="GO" id="GO:0001522">
    <property type="term" value="P:pseudouridine synthesis"/>
    <property type="evidence" value="ECO:0007669"/>
    <property type="project" value="InterPro"/>
</dbReference>
<evidence type="ECO:0000313" key="4">
    <source>
        <dbReference type="Proteomes" id="UP000039865"/>
    </source>
</evidence>
<dbReference type="Proteomes" id="UP000039865">
    <property type="component" value="Unassembled WGS sequence"/>
</dbReference>
<evidence type="ECO:0000256" key="1">
    <source>
        <dbReference type="SAM" id="MobiDB-lite"/>
    </source>
</evidence>
<reference evidence="3 4" key="1">
    <citation type="submission" date="2014-06" db="EMBL/GenBank/DDBJ databases">
        <authorList>
            <person name="Swart Estienne"/>
        </authorList>
    </citation>
    <scope>NUCLEOTIDE SEQUENCE [LARGE SCALE GENOMIC DNA]</scope>
    <source>
        <strain evidence="3 4">130c</strain>
    </source>
</reference>
<dbReference type="Gene3D" id="3.30.2350.10">
    <property type="entry name" value="Pseudouridine synthase"/>
    <property type="match status" value="1"/>
</dbReference>
<dbReference type="OMA" id="MILYEND"/>
<dbReference type="InterPro" id="IPR020103">
    <property type="entry name" value="PsdUridine_synth_cat_dom_sf"/>
</dbReference>
<dbReference type="AlphaFoldDB" id="A0A078AKT3"/>
<gene>
    <name evidence="3" type="primary">Contig16301.g17362</name>
    <name evidence="3" type="ORF">STYLEM_12023</name>
</gene>
<name>A0A078AKT3_STYLE</name>
<dbReference type="SUPFAM" id="SSF55120">
    <property type="entry name" value="Pseudouridine synthase"/>
    <property type="match status" value="1"/>
</dbReference>
<protein>
    <submittedName>
        <fullName evidence="3">Ribosomal large subunit pseudouridine synthase c</fullName>
    </submittedName>
</protein>
<sequence length="392" mass="45419">MHHLTLTWPAAQKLIRSKQVFIVKDPNQINEFPEDNVPNESSEDNVKEEAKKKSQFVFRDAKYKIQEGDRLCYPKTVDKEAIQSKLPEVIDKKKENQAIKKIKDMIQFENEHIIVINKDHGVPSQMGSGLNDDNSSHFSIDTMLQYYCPDSEDLFSGGRLIHRLDRKTSGLMVLAKNKEMAKVLGDKFKQRQIYKAYYALICGIPSIPRAIVRQSFDKKEVLWEIETLDKHRNIYKSPDYSQHIEGAKLDMISKYEVLSVSQLAADQWINRPQSEIYRSKIPIVSPEQYSYVKFEIETGKKHQIRLMCNYALQKPIFGDDKYGYDQEKHSNILQKQVNVSSILGKQSIMLHAGQLEIPIDPECKETMQFTAELKGNMESLLDTLHIPKIYYV</sequence>
<dbReference type="GO" id="GO:0009982">
    <property type="term" value="F:pseudouridine synthase activity"/>
    <property type="evidence" value="ECO:0007669"/>
    <property type="project" value="InterPro"/>
</dbReference>
<dbReference type="InParanoid" id="A0A078AKT3"/>
<keyword evidence="4" id="KW-1185">Reference proteome</keyword>
<feature type="region of interest" description="Disordered" evidence="1">
    <location>
        <begin position="31"/>
        <end position="50"/>
    </location>
</feature>